<reference evidence="1" key="1">
    <citation type="journal article" date="2021" name="Proc. Natl. Acad. Sci. U.S.A.">
        <title>A Catalog of Tens of Thousands of Viruses from Human Metagenomes Reveals Hidden Associations with Chronic Diseases.</title>
        <authorList>
            <person name="Tisza M.J."/>
            <person name="Buck C.B."/>
        </authorList>
    </citation>
    <scope>NUCLEOTIDE SEQUENCE</scope>
    <source>
        <strain evidence="1">CtYA416</strain>
    </source>
</reference>
<protein>
    <submittedName>
        <fullName evidence="1">Uncharacterized protein</fullName>
    </submittedName>
</protein>
<sequence>MNKQRKQAEEVIYKVMDALDKTGSMSKYYAEVFKPMTDAQFTSYVSKKFPYRFQTRIFKIEPNFTDIEKAANILGIPLMEKVATPYMYTNKDGEPVWTKEALVVYLHLKKMKQFLTKKNSISTNIAHRDNKTGRLLGHDKNGATSDREMESLVVSGMSQTIKELSRSRADSNESKQALYNTIATLGSVSLKDLPEDKTDSLAKNMMNVYLLGSHINSNLINIDNMTPQTIANKRISRRG</sequence>
<organism evidence="1">
    <name type="scientific">Myoviridae sp. ctYA416</name>
    <dbReference type="NCBI Taxonomy" id="2825125"/>
    <lineage>
        <taxon>Viruses</taxon>
        <taxon>Duplodnaviria</taxon>
        <taxon>Heunggongvirae</taxon>
        <taxon>Uroviricota</taxon>
        <taxon>Caudoviricetes</taxon>
    </lineage>
</organism>
<dbReference type="EMBL" id="BK016136">
    <property type="protein sequence ID" value="DAF97747.1"/>
    <property type="molecule type" value="Genomic_DNA"/>
</dbReference>
<evidence type="ECO:0000313" key="1">
    <source>
        <dbReference type="EMBL" id="DAF97747.1"/>
    </source>
</evidence>
<accession>A0A8S5UTH3</accession>
<proteinExistence type="predicted"/>
<name>A0A8S5UTH3_9CAUD</name>